<dbReference type="EMBL" id="AEJF01000163">
    <property type="protein sequence ID" value="KLU23097.1"/>
    <property type="molecule type" value="Genomic_DNA"/>
</dbReference>
<dbReference type="GO" id="GO:0003677">
    <property type="term" value="F:DNA binding"/>
    <property type="evidence" value="ECO:0007669"/>
    <property type="project" value="UniProtKB-UniRule"/>
</dbReference>
<dbReference type="PANTHER" id="PTHR30349">
    <property type="entry name" value="PHAGE INTEGRASE-RELATED"/>
    <property type="match status" value="1"/>
</dbReference>
<keyword evidence="8" id="KW-1185">Reference proteome</keyword>
<gene>
    <name evidence="7" type="ORF">EOS_27130</name>
</gene>
<keyword evidence="1" id="KW-0229">DNA integration</keyword>
<dbReference type="CDD" id="cd01188">
    <property type="entry name" value="INT_RitA_C_like"/>
    <property type="match status" value="1"/>
</dbReference>
<dbReference type="InterPro" id="IPR002104">
    <property type="entry name" value="Integrase_catalytic"/>
</dbReference>
<dbReference type="GO" id="GO:0006310">
    <property type="term" value="P:DNA recombination"/>
    <property type="evidence" value="ECO:0007669"/>
    <property type="project" value="UniProtKB-KW"/>
</dbReference>
<dbReference type="OrthoDB" id="662444at2"/>
<comment type="caution">
    <text evidence="7">The sequence shown here is derived from an EMBL/GenBank/DDBJ whole genome shotgun (WGS) entry which is preliminary data.</text>
</comment>
<dbReference type="InterPro" id="IPR011010">
    <property type="entry name" value="DNA_brk_join_enz"/>
</dbReference>
<reference evidence="7 8" key="1">
    <citation type="journal article" date="2015" name="Genome Announc.">
        <title>Draft Genome Sequence of Burkholderia sp. Strain PML1(12), an Ectomycorrhizosphere-Inhabiting Bacterium with Effective Mineral-Weathering Ability.</title>
        <authorList>
            <person name="Uroz S."/>
            <person name="Oger P."/>
        </authorList>
    </citation>
    <scope>NUCLEOTIDE SEQUENCE [LARGE SCALE GENOMIC DNA]</scope>
    <source>
        <strain evidence="8">PML1(12)</strain>
    </source>
</reference>
<dbReference type="InterPro" id="IPR010998">
    <property type="entry name" value="Integrase_recombinase_N"/>
</dbReference>
<dbReference type="Pfam" id="PF00589">
    <property type="entry name" value="Phage_integrase"/>
    <property type="match status" value="1"/>
</dbReference>
<evidence type="ECO:0000256" key="3">
    <source>
        <dbReference type="ARBA" id="ARBA00023172"/>
    </source>
</evidence>
<proteinExistence type="predicted"/>
<dbReference type="Gene3D" id="1.10.150.130">
    <property type="match status" value="1"/>
</dbReference>
<dbReference type="InterPro" id="IPR004107">
    <property type="entry name" value="Integrase_SAM-like_N"/>
</dbReference>
<organism evidence="7 8">
    <name type="scientific">Caballeronia mineralivorans PML1(12)</name>
    <dbReference type="NCBI Taxonomy" id="908627"/>
    <lineage>
        <taxon>Bacteria</taxon>
        <taxon>Pseudomonadati</taxon>
        <taxon>Pseudomonadota</taxon>
        <taxon>Betaproteobacteria</taxon>
        <taxon>Burkholderiales</taxon>
        <taxon>Burkholderiaceae</taxon>
        <taxon>Caballeronia</taxon>
    </lineage>
</organism>
<dbReference type="PATRIC" id="fig|908627.4.peg.6063"/>
<evidence type="ECO:0000259" key="6">
    <source>
        <dbReference type="PROSITE" id="PS51900"/>
    </source>
</evidence>
<dbReference type="InterPro" id="IPR044068">
    <property type="entry name" value="CB"/>
</dbReference>
<evidence type="ECO:0000313" key="7">
    <source>
        <dbReference type="EMBL" id="KLU23097.1"/>
    </source>
</evidence>
<dbReference type="InterPro" id="IPR013762">
    <property type="entry name" value="Integrase-like_cat_sf"/>
</dbReference>
<dbReference type="PROSITE" id="PS51898">
    <property type="entry name" value="TYR_RECOMBINASE"/>
    <property type="match status" value="1"/>
</dbReference>
<dbReference type="SUPFAM" id="SSF56349">
    <property type="entry name" value="DNA breaking-rejoining enzymes"/>
    <property type="match status" value="1"/>
</dbReference>
<evidence type="ECO:0000313" key="8">
    <source>
        <dbReference type="Proteomes" id="UP000035963"/>
    </source>
</evidence>
<keyword evidence="3" id="KW-0233">DNA recombination</keyword>
<feature type="domain" description="Core-binding (CB)" evidence="6">
    <location>
        <begin position="114"/>
        <end position="199"/>
    </location>
</feature>
<evidence type="ECO:0000256" key="1">
    <source>
        <dbReference type="ARBA" id="ARBA00022908"/>
    </source>
</evidence>
<accession>A0A0J1CR38</accession>
<dbReference type="Proteomes" id="UP000035963">
    <property type="component" value="Unassembled WGS sequence"/>
</dbReference>
<dbReference type="RefSeq" id="WP_047895271.1">
    <property type="nucleotide sequence ID" value="NZ_AEJF01000163.1"/>
</dbReference>
<dbReference type="Gene3D" id="1.10.443.10">
    <property type="entry name" value="Intergrase catalytic core"/>
    <property type="match status" value="1"/>
</dbReference>
<dbReference type="PANTHER" id="PTHR30349:SF90">
    <property type="entry name" value="TYROSINE RECOMBINASE XERD"/>
    <property type="match status" value="1"/>
</dbReference>
<dbReference type="PROSITE" id="PS51900">
    <property type="entry name" value="CB"/>
    <property type="match status" value="1"/>
</dbReference>
<dbReference type="GO" id="GO:0015074">
    <property type="term" value="P:DNA integration"/>
    <property type="evidence" value="ECO:0007669"/>
    <property type="project" value="UniProtKB-KW"/>
</dbReference>
<name>A0A0J1CR38_9BURK</name>
<sequence>MKYTIHDQVTLSRAPEGPLAAHLVSFADAIYSQGYSAQSMKQQVRIAACFSRWLKKTGVSVKDICYDRATRYLRYRARHVQPYLGDRAALRHLIDFMRSEGVIPVEKTATRRAPPAEICAQAYAEYLCDAKALAATTVINYVPFIRDFLRHCFGDGRVNLSRLRAVDVVSFVQFRAPSLHLKRAKLMTTALRSFLRYARYRGDVTLDLAAAVPVVANWSMPSIPRAISAEQTRQLLASIDRRTSVGRRDYAILLLLARLGLRAGEVAFLELDDINWSAGQVSVRGKGGQRCELPLPADVGKAIAAYLRYGRPHSASRRVFLRTKAPITGFRGQSGVGSLVRNSLQRAGIDAPTMGAHQFRHGLATQMLSRGASLSEIGEVLGHHHPQTTKIYTSVDIKALRTLALPWPGGVR</sequence>
<keyword evidence="2 4" id="KW-0238">DNA-binding</keyword>
<evidence type="ECO:0000256" key="4">
    <source>
        <dbReference type="PROSITE-ProRule" id="PRU01248"/>
    </source>
</evidence>
<dbReference type="InterPro" id="IPR050090">
    <property type="entry name" value="Tyrosine_recombinase_XerCD"/>
</dbReference>
<dbReference type="Pfam" id="PF02899">
    <property type="entry name" value="Phage_int_SAM_1"/>
    <property type="match status" value="1"/>
</dbReference>
<protein>
    <submittedName>
        <fullName evidence="7">Integrase</fullName>
    </submittedName>
</protein>
<evidence type="ECO:0000259" key="5">
    <source>
        <dbReference type="PROSITE" id="PS51898"/>
    </source>
</evidence>
<feature type="domain" description="Tyr recombinase" evidence="5">
    <location>
        <begin position="222"/>
        <end position="405"/>
    </location>
</feature>
<evidence type="ECO:0000256" key="2">
    <source>
        <dbReference type="ARBA" id="ARBA00023125"/>
    </source>
</evidence>
<dbReference type="AlphaFoldDB" id="A0A0J1CR38"/>